<dbReference type="EMBL" id="CADEBD010000045">
    <property type="protein sequence ID" value="CAB3221332.1"/>
    <property type="molecule type" value="Genomic_DNA"/>
</dbReference>
<proteinExistence type="inferred from homology"/>
<dbReference type="InterPro" id="IPR018305">
    <property type="entry name" value="Ribosomal_m50"/>
</dbReference>
<dbReference type="PANTHER" id="PTHR31542">
    <property type="entry name" value="39A RIBOSOMAL PROTEIN L50, MITOCHONDRIAL"/>
    <property type="match status" value="1"/>
</dbReference>
<organism evidence="8 11">
    <name type="scientific">Arctia plantaginis</name>
    <name type="common">Wood tiger moth</name>
    <name type="synonym">Phalaena plantaginis</name>
    <dbReference type="NCBI Taxonomy" id="874455"/>
    <lineage>
        <taxon>Eukaryota</taxon>
        <taxon>Metazoa</taxon>
        <taxon>Ecdysozoa</taxon>
        <taxon>Arthropoda</taxon>
        <taxon>Hexapoda</taxon>
        <taxon>Insecta</taxon>
        <taxon>Pterygota</taxon>
        <taxon>Neoptera</taxon>
        <taxon>Endopterygota</taxon>
        <taxon>Lepidoptera</taxon>
        <taxon>Glossata</taxon>
        <taxon>Ditrysia</taxon>
        <taxon>Noctuoidea</taxon>
        <taxon>Erebidae</taxon>
        <taxon>Arctiinae</taxon>
        <taxon>Arctia</taxon>
    </lineage>
</organism>
<evidence type="ECO:0000256" key="5">
    <source>
        <dbReference type="ARBA" id="ARBA00023274"/>
    </source>
</evidence>
<dbReference type="EMBL" id="CADEBC010000502">
    <property type="protein sequence ID" value="CAB3239269.1"/>
    <property type="molecule type" value="Genomic_DNA"/>
</dbReference>
<dbReference type="Proteomes" id="UP000494106">
    <property type="component" value="Unassembled WGS sequence"/>
</dbReference>
<evidence type="ECO:0000256" key="3">
    <source>
        <dbReference type="ARBA" id="ARBA00022980"/>
    </source>
</evidence>
<keyword evidence="5" id="KW-0687">Ribonucleoprotein</keyword>
<dbReference type="AlphaFoldDB" id="A0A8S0YQ45"/>
<evidence type="ECO:0000256" key="1">
    <source>
        <dbReference type="ARBA" id="ARBA00004173"/>
    </source>
</evidence>
<gene>
    <name evidence="9" type="ORF">APLA_LOCUS7734</name>
    <name evidence="8" type="ORF">APLA_LOCUS785</name>
</gene>
<evidence type="ECO:0000256" key="6">
    <source>
        <dbReference type="ARBA" id="ARBA00035183"/>
    </source>
</evidence>
<evidence type="ECO:0000256" key="4">
    <source>
        <dbReference type="ARBA" id="ARBA00023128"/>
    </source>
</evidence>
<keyword evidence="3" id="KW-0689">Ribosomal protein</keyword>
<evidence type="ECO:0000313" key="9">
    <source>
        <dbReference type="EMBL" id="CAB3239269.1"/>
    </source>
</evidence>
<evidence type="ECO:0000256" key="2">
    <source>
        <dbReference type="ARBA" id="ARBA00008860"/>
    </source>
</evidence>
<dbReference type="PANTHER" id="PTHR31542:SF1">
    <property type="entry name" value="LARGE RIBOSOMAL SUBUNIT PROTEIN ML50"/>
    <property type="match status" value="1"/>
</dbReference>
<comment type="caution">
    <text evidence="8">The sequence shown here is derived from an EMBL/GenBank/DDBJ whole genome shotgun (WGS) entry which is preliminary data.</text>
</comment>
<evidence type="ECO:0000256" key="7">
    <source>
        <dbReference type="ARBA" id="ARBA00035398"/>
    </source>
</evidence>
<keyword evidence="4" id="KW-0496">Mitochondrion</keyword>
<evidence type="ECO:0000313" key="10">
    <source>
        <dbReference type="Proteomes" id="UP000494106"/>
    </source>
</evidence>
<protein>
    <recommendedName>
        <fullName evidence="6">Large ribosomal subunit protein mL50</fullName>
    </recommendedName>
    <alternativeName>
        <fullName evidence="7">39S ribosomal protein L50, mitochondrial</fullName>
    </alternativeName>
</protein>
<evidence type="ECO:0000313" key="11">
    <source>
        <dbReference type="Proteomes" id="UP000494256"/>
    </source>
</evidence>
<accession>A0A8S0YQ45</accession>
<reference evidence="10 11" key="1">
    <citation type="submission" date="2020-04" db="EMBL/GenBank/DDBJ databases">
        <authorList>
            <person name="Wallbank WR R."/>
            <person name="Pardo Diaz C."/>
            <person name="Kozak K."/>
            <person name="Martin S."/>
            <person name="Jiggins C."/>
            <person name="Moest M."/>
            <person name="Warren A I."/>
            <person name="Byers J.R.P. K."/>
            <person name="Montejo-Kovacevich G."/>
            <person name="Yen C E."/>
        </authorList>
    </citation>
    <scope>NUCLEOTIDE SEQUENCE [LARGE SCALE GENOMIC DNA]</scope>
</reference>
<name>A0A8S0YQ45_ARCPL</name>
<keyword evidence="10" id="KW-1185">Reference proteome</keyword>
<evidence type="ECO:0000313" key="8">
    <source>
        <dbReference type="EMBL" id="CAB3221332.1"/>
    </source>
</evidence>
<dbReference type="Proteomes" id="UP000494256">
    <property type="component" value="Unassembled WGS sequence"/>
</dbReference>
<sequence length="186" mass="21077">MLRNLLQPSCKNLQVIIVRHVQKKFPKVDKKFQAEAESLAARGFLRPTKGWDPPANIEETIAKICTSHGLKPNSTFDALEKKYAVLKACFEETGYDVPNSRLHSIESVDDLQDFYSTPVDKATPFEALKRMDLPKNLHVQPDVVRFHPEKDTKFGGLSAFPKSSTIVSGLKTKKKYEGYEAKRSWP</sequence>
<dbReference type="GO" id="GO:0005762">
    <property type="term" value="C:mitochondrial large ribosomal subunit"/>
    <property type="evidence" value="ECO:0007669"/>
    <property type="project" value="TreeGrafter"/>
</dbReference>
<comment type="similarity">
    <text evidence="2">Belongs to the mitochondrion-specific ribosomal protein mL50 family.</text>
</comment>
<dbReference type="OrthoDB" id="9939609at2759"/>
<comment type="subcellular location">
    <subcellularLocation>
        <location evidence="1">Mitochondrion</location>
    </subcellularLocation>
</comment>